<dbReference type="AlphaFoldDB" id="A0A151NCW3"/>
<evidence type="ECO:0000256" key="9">
    <source>
        <dbReference type="ARBA" id="ARBA00022895"/>
    </source>
</evidence>
<dbReference type="PANTHER" id="PTHR12066">
    <property type="entry name" value="TELOMERASE REVERSE TRANSCRIPTASE"/>
    <property type="match status" value="1"/>
</dbReference>
<dbReference type="Proteomes" id="UP000050525">
    <property type="component" value="Unassembled WGS sequence"/>
</dbReference>
<dbReference type="GO" id="GO:0007004">
    <property type="term" value="P:telomere maintenance via telomerase"/>
    <property type="evidence" value="ECO:0007669"/>
    <property type="project" value="TreeGrafter"/>
</dbReference>
<sequence>MAGRGPLAVLRGCYAETLALEAFVQREQKNMLFFYRKVIWSRLENIGIRNHFATVHLRVLPAEETEAIQQKKYVTAASKLRFIPKRNGLRPIVKMDSFVGSKKFSKGSRDRKAHYFNTRLKNLFSVLNYESTVNSSFLGSSVFGKDDIYKAWKNFVSKVLDSNDRLPHFYFVKADVSGAYDTIPHDKLVEVILQILNPEERTTYCIRRYAVIKMCTNGQVRKYYRRHVATFKDFISYMGPFVSSLQESTSLENAIVIEQSLSFNETSSSLFDFFLQTIRNNVLEIKGRCYLQCCGIPQGSILSTLLCSLCYGDMENKLLCGIQQDGVLIRLIDDFLLVTPHLSQAKDFLRTLAAGIPEYGFSVNTGKMAVNFLVDDDDDIPGCSQFKQLPDCRMFQWCGLLLDTQTLEVYCDYSSYASTSIRSSLVFNSSRTAGKNMKSKLNTVLKLKCHSLFLDLQINSLRTVFMNVYKIFLLQAYRFHACVLQLPFNQQVRNNPCFFLRIISDTASCCYSALKVKNSGSDLEAKGASNPFPSEAAEWLCYHAFIRKLSKHKVIYKCLLRPLQMCELKLFRKIPKTTMQLLKAVTKPSLCKDFKDILD</sequence>
<comment type="subcellular location">
    <subcellularLocation>
        <location evidence="15">Nucleus</location>
    </subcellularLocation>
    <subcellularLocation>
        <location evidence="15">Chromosome</location>
        <location evidence="15">Telomere</location>
    </subcellularLocation>
</comment>
<evidence type="ECO:0000256" key="6">
    <source>
        <dbReference type="ARBA" id="ARBA00022695"/>
    </source>
</evidence>
<dbReference type="GO" id="GO:0046872">
    <property type="term" value="F:metal ion binding"/>
    <property type="evidence" value="ECO:0007669"/>
    <property type="project" value="UniProtKB-KW"/>
</dbReference>
<dbReference type="GO" id="GO:0042162">
    <property type="term" value="F:telomeric DNA binding"/>
    <property type="evidence" value="ECO:0007669"/>
    <property type="project" value="TreeGrafter"/>
</dbReference>
<dbReference type="InterPro" id="IPR043502">
    <property type="entry name" value="DNA/RNA_pol_sf"/>
</dbReference>
<dbReference type="Gene3D" id="1.10.357.90">
    <property type="match status" value="1"/>
</dbReference>
<dbReference type="GO" id="GO:0000333">
    <property type="term" value="C:telomerase catalytic core complex"/>
    <property type="evidence" value="ECO:0007669"/>
    <property type="project" value="TreeGrafter"/>
</dbReference>
<keyword evidence="9 15" id="KW-0779">Telomere</keyword>
<keyword evidence="10 15" id="KW-0695">RNA-directed DNA polymerase</keyword>
<evidence type="ECO:0000313" key="17">
    <source>
        <dbReference type="EMBL" id="KYO34647.1"/>
    </source>
</evidence>
<evidence type="ECO:0000256" key="4">
    <source>
        <dbReference type="ARBA" id="ARBA00022454"/>
    </source>
</evidence>
<comment type="catalytic activity">
    <reaction evidence="14 15">
        <text>DNA(n) + a 2'-deoxyribonucleoside 5'-triphosphate = DNA(n+1) + diphosphate</text>
        <dbReference type="Rhea" id="RHEA:22508"/>
        <dbReference type="Rhea" id="RHEA-COMP:17339"/>
        <dbReference type="Rhea" id="RHEA-COMP:17340"/>
        <dbReference type="ChEBI" id="CHEBI:33019"/>
        <dbReference type="ChEBI" id="CHEBI:61560"/>
        <dbReference type="ChEBI" id="CHEBI:173112"/>
        <dbReference type="EC" id="2.7.7.49"/>
    </reaction>
</comment>
<dbReference type="GO" id="GO:0003720">
    <property type="term" value="F:telomerase activity"/>
    <property type="evidence" value="ECO:0007669"/>
    <property type="project" value="InterPro"/>
</dbReference>
<evidence type="ECO:0000256" key="12">
    <source>
        <dbReference type="ARBA" id="ARBA00023274"/>
    </source>
</evidence>
<dbReference type="PRINTS" id="PR01365">
    <property type="entry name" value="TELOMERASERT"/>
</dbReference>
<evidence type="ECO:0000313" key="18">
    <source>
        <dbReference type="Proteomes" id="UP000050525"/>
    </source>
</evidence>
<evidence type="ECO:0000256" key="3">
    <source>
        <dbReference type="ARBA" id="ARBA00016182"/>
    </source>
</evidence>
<evidence type="ECO:0000256" key="7">
    <source>
        <dbReference type="ARBA" id="ARBA00022723"/>
    </source>
</evidence>
<dbReference type="Gene3D" id="3.30.70.2630">
    <property type="match status" value="1"/>
</dbReference>
<evidence type="ECO:0000256" key="2">
    <source>
        <dbReference type="ARBA" id="ARBA00012493"/>
    </source>
</evidence>
<reference evidence="17 18" key="1">
    <citation type="journal article" date="2012" name="Genome Biol.">
        <title>Sequencing three crocodilian genomes to illuminate the evolution of archosaurs and amniotes.</title>
        <authorList>
            <person name="St John J.A."/>
            <person name="Braun E.L."/>
            <person name="Isberg S.R."/>
            <person name="Miles L.G."/>
            <person name="Chong A.Y."/>
            <person name="Gongora J."/>
            <person name="Dalzell P."/>
            <person name="Moran C."/>
            <person name="Bed'hom B."/>
            <person name="Abzhanov A."/>
            <person name="Burgess S.C."/>
            <person name="Cooksey A.M."/>
            <person name="Castoe T.A."/>
            <person name="Crawford N.G."/>
            <person name="Densmore L.D."/>
            <person name="Drew J.C."/>
            <person name="Edwards S.V."/>
            <person name="Faircloth B.C."/>
            <person name="Fujita M.K."/>
            <person name="Greenwold M.J."/>
            <person name="Hoffmann F.G."/>
            <person name="Howard J.M."/>
            <person name="Iguchi T."/>
            <person name="Janes D.E."/>
            <person name="Khan S.Y."/>
            <person name="Kohno S."/>
            <person name="de Koning A.J."/>
            <person name="Lance S.L."/>
            <person name="McCarthy F.M."/>
            <person name="McCormack J.E."/>
            <person name="Merchant M.E."/>
            <person name="Peterson D.G."/>
            <person name="Pollock D.D."/>
            <person name="Pourmand N."/>
            <person name="Raney B.J."/>
            <person name="Roessler K.A."/>
            <person name="Sanford J.R."/>
            <person name="Sawyer R.H."/>
            <person name="Schmidt C.J."/>
            <person name="Triplett E.W."/>
            <person name="Tuberville T.D."/>
            <person name="Venegas-Anaya M."/>
            <person name="Howard J.T."/>
            <person name="Jarvis E.D."/>
            <person name="Guillette L.J.Jr."/>
            <person name="Glenn T.C."/>
            <person name="Green R.E."/>
            <person name="Ray D.A."/>
        </authorList>
    </citation>
    <scope>NUCLEOTIDE SEQUENCE [LARGE SCALE GENOMIC DNA]</scope>
    <source>
        <strain evidence="17">KSC_2009_1</strain>
    </source>
</reference>
<dbReference type="Pfam" id="PF00078">
    <property type="entry name" value="RVT_1"/>
    <property type="match status" value="1"/>
</dbReference>
<evidence type="ECO:0000256" key="10">
    <source>
        <dbReference type="ARBA" id="ARBA00022918"/>
    </source>
</evidence>
<dbReference type="GO" id="GO:0000781">
    <property type="term" value="C:chromosome, telomeric region"/>
    <property type="evidence" value="ECO:0007669"/>
    <property type="project" value="UniProtKB-SubCell"/>
</dbReference>
<keyword evidence="11 15" id="KW-0539">Nucleus</keyword>
<keyword evidence="7 15" id="KW-0479">Metal-binding</keyword>
<keyword evidence="18" id="KW-1185">Reference proteome</keyword>
<keyword evidence="12" id="KW-0687">Ribonucleoprotein</keyword>
<evidence type="ECO:0000256" key="14">
    <source>
        <dbReference type="ARBA" id="ARBA00048173"/>
    </source>
</evidence>
<evidence type="ECO:0000256" key="13">
    <source>
        <dbReference type="ARBA" id="ARBA00032044"/>
    </source>
</evidence>
<dbReference type="GO" id="GO:0070034">
    <property type="term" value="F:telomerase RNA binding"/>
    <property type="evidence" value="ECO:0007669"/>
    <property type="project" value="TreeGrafter"/>
</dbReference>
<keyword evidence="5 15" id="KW-0808">Transferase</keyword>
<dbReference type="CDD" id="cd01648">
    <property type="entry name" value="TERT"/>
    <property type="match status" value="1"/>
</dbReference>
<evidence type="ECO:0000259" key="16">
    <source>
        <dbReference type="PROSITE" id="PS50878"/>
    </source>
</evidence>
<evidence type="ECO:0000256" key="1">
    <source>
        <dbReference type="ARBA" id="ARBA00008001"/>
    </source>
</evidence>
<dbReference type="Pfam" id="PF21399">
    <property type="entry name" value="TERT_C"/>
    <property type="match status" value="1"/>
</dbReference>
<evidence type="ECO:0000256" key="8">
    <source>
        <dbReference type="ARBA" id="ARBA00022842"/>
    </source>
</evidence>
<gene>
    <name evidence="17" type="primary">TERT</name>
    <name evidence="17" type="ORF">Y1Q_0015438</name>
</gene>
<dbReference type="FunFam" id="1.10.357.90:FF:000001">
    <property type="entry name" value="Telomerase reverse transcriptase"/>
    <property type="match status" value="1"/>
</dbReference>
<proteinExistence type="inferred from homology"/>
<keyword evidence="6 15" id="KW-0548">Nucleotidyltransferase</keyword>
<dbReference type="InterPro" id="IPR000477">
    <property type="entry name" value="RT_dom"/>
</dbReference>
<dbReference type="PANTHER" id="PTHR12066:SF0">
    <property type="entry name" value="TELOMERASE REVERSE TRANSCRIPTASE"/>
    <property type="match status" value="1"/>
</dbReference>
<accession>A0A151NCW3</accession>
<comment type="similarity">
    <text evidence="1 15">Belongs to the reverse transcriptase family. Telomerase subfamily.</text>
</comment>
<protein>
    <recommendedName>
        <fullName evidence="3 15">Telomerase reverse transcriptase</fullName>
        <ecNumber evidence="2 15">2.7.7.49</ecNumber>
    </recommendedName>
    <alternativeName>
        <fullName evidence="13 15">Telomerase catalytic subunit</fullName>
    </alternativeName>
</protein>
<evidence type="ECO:0000256" key="5">
    <source>
        <dbReference type="ARBA" id="ARBA00022679"/>
    </source>
</evidence>
<name>A0A151NCW3_ALLMI</name>
<comment type="function">
    <text evidence="15">Telomerase is a ribonucleoprotein enzyme essential for the replication of chromosome termini in most eukaryotes. It elongates telomeres. It is a reverse transcriptase that adds simple sequence repeats to chromosome ends by copying a template sequence within the RNA component of the enzyme.</text>
</comment>
<evidence type="ECO:0000256" key="15">
    <source>
        <dbReference type="RuleBase" id="RU365061"/>
    </source>
</evidence>
<keyword evidence="8 15" id="KW-0460">Magnesium</keyword>
<dbReference type="STRING" id="8496.A0A151NCW3"/>
<dbReference type="InterPro" id="IPR003545">
    <property type="entry name" value="Telomerase_RT"/>
</dbReference>
<keyword evidence="4 15" id="KW-0158">Chromosome</keyword>
<feature type="domain" description="Reverse transcriptase" evidence="16">
    <location>
        <begin position="64"/>
        <end position="402"/>
    </location>
</feature>
<dbReference type="SUPFAM" id="SSF56672">
    <property type="entry name" value="DNA/RNA polymerases"/>
    <property type="match status" value="1"/>
</dbReference>
<dbReference type="eggNOG" id="KOG1005">
    <property type="taxonomic scope" value="Eukaryota"/>
</dbReference>
<dbReference type="EMBL" id="AKHW03003364">
    <property type="protein sequence ID" value="KYO34647.1"/>
    <property type="molecule type" value="Genomic_DNA"/>
</dbReference>
<dbReference type="InterPro" id="IPR049139">
    <property type="entry name" value="TERT_C"/>
</dbReference>
<dbReference type="EC" id="2.7.7.49" evidence="2 15"/>
<comment type="caution">
    <text evidence="17">The sequence shown here is derived from an EMBL/GenBank/DDBJ whole genome shotgun (WGS) entry which is preliminary data.</text>
</comment>
<dbReference type="PROSITE" id="PS50878">
    <property type="entry name" value="RT_POL"/>
    <property type="match status" value="1"/>
</dbReference>
<evidence type="ECO:0000256" key="11">
    <source>
        <dbReference type="ARBA" id="ARBA00023242"/>
    </source>
</evidence>
<organism evidence="17 18">
    <name type="scientific">Alligator mississippiensis</name>
    <name type="common">American alligator</name>
    <dbReference type="NCBI Taxonomy" id="8496"/>
    <lineage>
        <taxon>Eukaryota</taxon>
        <taxon>Metazoa</taxon>
        <taxon>Chordata</taxon>
        <taxon>Craniata</taxon>
        <taxon>Vertebrata</taxon>
        <taxon>Euteleostomi</taxon>
        <taxon>Archelosauria</taxon>
        <taxon>Archosauria</taxon>
        <taxon>Crocodylia</taxon>
        <taxon>Alligatoridae</taxon>
        <taxon>Alligatorinae</taxon>
        <taxon>Alligator</taxon>
    </lineage>
</organism>